<proteinExistence type="predicted"/>
<feature type="region of interest" description="Disordered" evidence="1">
    <location>
        <begin position="96"/>
        <end position="115"/>
    </location>
</feature>
<gene>
    <name evidence="2" type="ORF">EVAR_82173_1</name>
</gene>
<evidence type="ECO:0000313" key="3">
    <source>
        <dbReference type="Proteomes" id="UP000299102"/>
    </source>
</evidence>
<accession>A0A4C1U222</accession>
<feature type="region of interest" description="Disordered" evidence="1">
    <location>
        <begin position="1"/>
        <end position="22"/>
    </location>
</feature>
<evidence type="ECO:0000313" key="2">
    <source>
        <dbReference type="EMBL" id="GBP20298.1"/>
    </source>
</evidence>
<evidence type="ECO:0000256" key="1">
    <source>
        <dbReference type="SAM" id="MobiDB-lite"/>
    </source>
</evidence>
<dbReference type="AlphaFoldDB" id="A0A4C1U222"/>
<feature type="region of interest" description="Disordered" evidence="1">
    <location>
        <begin position="134"/>
        <end position="225"/>
    </location>
</feature>
<protein>
    <submittedName>
        <fullName evidence="2">Uncharacterized protein</fullName>
    </submittedName>
</protein>
<feature type="compositionally biased region" description="Basic and acidic residues" evidence="1">
    <location>
        <begin position="136"/>
        <end position="150"/>
    </location>
</feature>
<dbReference type="EMBL" id="BGZK01000116">
    <property type="protein sequence ID" value="GBP20298.1"/>
    <property type="molecule type" value="Genomic_DNA"/>
</dbReference>
<organism evidence="2 3">
    <name type="scientific">Eumeta variegata</name>
    <name type="common">Bagworm moth</name>
    <name type="synonym">Eumeta japonica</name>
    <dbReference type="NCBI Taxonomy" id="151549"/>
    <lineage>
        <taxon>Eukaryota</taxon>
        <taxon>Metazoa</taxon>
        <taxon>Ecdysozoa</taxon>
        <taxon>Arthropoda</taxon>
        <taxon>Hexapoda</taxon>
        <taxon>Insecta</taxon>
        <taxon>Pterygota</taxon>
        <taxon>Neoptera</taxon>
        <taxon>Endopterygota</taxon>
        <taxon>Lepidoptera</taxon>
        <taxon>Glossata</taxon>
        <taxon>Ditrysia</taxon>
        <taxon>Tineoidea</taxon>
        <taxon>Psychidae</taxon>
        <taxon>Oiketicinae</taxon>
        <taxon>Eumeta</taxon>
    </lineage>
</organism>
<reference evidence="2 3" key="1">
    <citation type="journal article" date="2019" name="Commun. Biol.">
        <title>The bagworm genome reveals a unique fibroin gene that provides high tensile strength.</title>
        <authorList>
            <person name="Kono N."/>
            <person name="Nakamura H."/>
            <person name="Ohtoshi R."/>
            <person name="Tomita M."/>
            <person name="Numata K."/>
            <person name="Arakawa K."/>
        </authorList>
    </citation>
    <scope>NUCLEOTIDE SEQUENCE [LARGE SCALE GENOMIC DNA]</scope>
</reference>
<sequence length="225" mass="24391">MHRGAAAAADTATGGTAVTSSDTTIVIHRSRSPGAPASIVGTPTSKRAKKLSDFRGLIRRHRGLRRRPKPRSHRCIAVVRQNLDCLAHKRRHPAGQRCATQDGQPEKQLPMTGRHFSNKLNYLGLDRRRIAGRHLLSKEPRDGRQEKDAGETLCRQTSTEKETVSKISSPCKERDGNKTVSPRNSSGGIEGRGGDETDGGDDVKRRGCESAKSGIQISSSKDPSG</sequence>
<keyword evidence="3" id="KW-1185">Reference proteome</keyword>
<feature type="compositionally biased region" description="Polar residues" evidence="1">
    <location>
        <begin position="213"/>
        <end position="225"/>
    </location>
</feature>
<dbReference type="Proteomes" id="UP000299102">
    <property type="component" value="Unassembled WGS sequence"/>
</dbReference>
<comment type="caution">
    <text evidence="2">The sequence shown here is derived from an EMBL/GenBank/DDBJ whole genome shotgun (WGS) entry which is preliminary data.</text>
</comment>
<name>A0A4C1U222_EUMVA</name>